<keyword evidence="3" id="KW-1185">Reference proteome</keyword>
<name>A0A2Z4QF38_9CAUD</name>
<keyword evidence="1" id="KW-0175">Coiled coil</keyword>
<dbReference type="Proteomes" id="UP000251795">
    <property type="component" value="Segment"/>
</dbReference>
<accession>A0A2Z4QF38</accession>
<evidence type="ECO:0000256" key="1">
    <source>
        <dbReference type="SAM" id="Coils"/>
    </source>
</evidence>
<evidence type="ECO:0000313" key="2">
    <source>
        <dbReference type="EMBL" id="AWY08593.1"/>
    </source>
</evidence>
<feature type="coiled-coil region" evidence="1">
    <location>
        <begin position="273"/>
        <end position="330"/>
    </location>
</feature>
<gene>
    <name evidence="2" type="ORF">Alexandra_345</name>
</gene>
<dbReference type="EMBL" id="MH248138">
    <property type="protein sequence ID" value="AWY08593.1"/>
    <property type="molecule type" value="Genomic_DNA"/>
</dbReference>
<organism evidence="2 3">
    <name type="scientific">Erwinia phage vB_EamM_Alexandra</name>
    <dbReference type="NCBI Taxonomy" id="2201424"/>
    <lineage>
        <taxon>Viruses</taxon>
        <taxon>Duplodnaviria</taxon>
        <taxon>Heunggongvirae</taxon>
        <taxon>Uroviricota</taxon>
        <taxon>Caudoviricetes</taxon>
        <taxon>Alexandravirus</taxon>
        <taxon>Alexandravirus alexandra</taxon>
    </lineage>
</organism>
<reference evidence="2 3" key="1">
    <citation type="submission" date="2018-04" db="EMBL/GenBank/DDBJ databases">
        <authorList>
            <person name="Go L.Y."/>
            <person name="Mitchell J.A."/>
        </authorList>
    </citation>
    <scope>NUCLEOTIDE SEQUENCE [LARGE SCALE GENOMIC DNA]</scope>
</reference>
<evidence type="ECO:0000313" key="3">
    <source>
        <dbReference type="Proteomes" id="UP000251795"/>
    </source>
</evidence>
<proteinExistence type="predicted"/>
<protein>
    <submittedName>
        <fullName evidence="2">Uncharacterized protein</fullName>
    </submittedName>
</protein>
<sequence>MKNQVNNLKAGLEKVAGNLAALRSGHNLKRQHVVDSLGQPSSMLSDLTKALKSNTYKSYPDVIQLRDSVRSTCTSCLNLSEQVAARRIKPRELMEKLGEIVKSFKADAQLAKSCLGYLPESRKAISLDDLPAGGKERLEALQAIDKEVYENEANDKAMRREQREDAATAKTSRVLQRLKDAYSHKVPRTFNKAIQIIQLPVMARFGTLAMSPESLSRMGFKIETAGLHSTPSSDLGIVFENQLLLFFRMSDAKGMAEEAARDHKMLDGTLVERKRLQKERNAERRDLKKLNKLLEESKSLKVRRALREQIAETQTEIDDITAKLDAMDSKVRESGSRERVYRQMKTSSDHAMLDYLNPIVDMINEKGSSTLGLFTTMPLRGVMKDSDVHCAWLMEKSAINLLLRHTGGDMKLQNWFLPWTNG</sequence>